<dbReference type="GO" id="GO:0003723">
    <property type="term" value="F:RNA binding"/>
    <property type="evidence" value="ECO:0007669"/>
    <property type="project" value="TreeGrafter"/>
</dbReference>
<name>A0A9P4Q9S3_9PEZI</name>
<comment type="caution">
    <text evidence="3">The sequence shown here is derived from an EMBL/GenBank/DDBJ whole genome shotgun (WGS) entry which is preliminary data.</text>
</comment>
<dbReference type="OrthoDB" id="163257at2759"/>
<dbReference type="AlphaFoldDB" id="A0A9P4Q9S3"/>
<dbReference type="GO" id="GO:0006397">
    <property type="term" value="P:mRNA processing"/>
    <property type="evidence" value="ECO:0007669"/>
    <property type="project" value="UniProtKB-KW"/>
</dbReference>
<evidence type="ECO:0000259" key="2">
    <source>
        <dbReference type="PROSITE" id="PS51025"/>
    </source>
</evidence>
<dbReference type="PANTHER" id="PTHR23148:SF0">
    <property type="entry name" value="SERINE_ARGININE REPETITIVE MATRIX PROTEIN 1"/>
    <property type="match status" value="1"/>
</dbReference>
<dbReference type="InterPro" id="IPR036483">
    <property type="entry name" value="PWI_dom_sf"/>
</dbReference>
<dbReference type="EMBL" id="MU003777">
    <property type="protein sequence ID" value="KAF2723243.1"/>
    <property type="molecule type" value="Genomic_DNA"/>
</dbReference>
<accession>A0A9P4Q9S3</accession>
<sequence>MSAALTTNVDQRSLRKTKFPPEFNRKVDMSKVNISVIKKWITDELEKLLQSDDDVVPELVFSMIEGTKSPNIKELQIALSGFLESDAPKFSQDLWKLLLSAQNNAQGIPQEMLEAKKMELIQKRARANSLIGLLGGINADFVCSLKKTELVKKP</sequence>
<dbReference type="Proteomes" id="UP000799441">
    <property type="component" value="Unassembled WGS sequence"/>
</dbReference>
<dbReference type="GO" id="GO:0048024">
    <property type="term" value="P:regulation of mRNA splicing, via spliceosome"/>
    <property type="evidence" value="ECO:0007669"/>
    <property type="project" value="TreeGrafter"/>
</dbReference>
<dbReference type="PROSITE" id="PS51025">
    <property type="entry name" value="PWI"/>
    <property type="match status" value="1"/>
</dbReference>
<dbReference type="SMART" id="SM00311">
    <property type="entry name" value="PWI"/>
    <property type="match status" value="1"/>
</dbReference>
<dbReference type="SUPFAM" id="SSF101233">
    <property type="entry name" value="PWI domain"/>
    <property type="match status" value="1"/>
</dbReference>
<evidence type="ECO:0000313" key="3">
    <source>
        <dbReference type="EMBL" id="KAF2723243.1"/>
    </source>
</evidence>
<reference evidence="3" key="1">
    <citation type="journal article" date="2020" name="Stud. Mycol.">
        <title>101 Dothideomycetes genomes: a test case for predicting lifestyles and emergence of pathogens.</title>
        <authorList>
            <person name="Haridas S."/>
            <person name="Albert R."/>
            <person name="Binder M."/>
            <person name="Bloem J."/>
            <person name="Labutti K."/>
            <person name="Salamov A."/>
            <person name="Andreopoulos B."/>
            <person name="Baker S."/>
            <person name="Barry K."/>
            <person name="Bills G."/>
            <person name="Bluhm B."/>
            <person name="Cannon C."/>
            <person name="Castanera R."/>
            <person name="Culley D."/>
            <person name="Daum C."/>
            <person name="Ezra D."/>
            <person name="Gonzalez J."/>
            <person name="Henrissat B."/>
            <person name="Kuo A."/>
            <person name="Liang C."/>
            <person name="Lipzen A."/>
            <person name="Lutzoni F."/>
            <person name="Magnuson J."/>
            <person name="Mondo S."/>
            <person name="Nolan M."/>
            <person name="Ohm R."/>
            <person name="Pangilinan J."/>
            <person name="Park H.-J."/>
            <person name="Ramirez L."/>
            <person name="Alfaro M."/>
            <person name="Sun H."/>
            <person name="Tritt A."/>
            <person name="Yoshinaga Y."/>
            <person name="Zwiers L.-H."/>
            <person name="Turgeon B."/>
            <person name="Goodwin S."/>
            <person name="Spatafora J."/>
            <person name="Crous P."/>
            <person name="Grigoriev I."/>
        </authorList>
    </citation>
    <scope>NUCLEOTIDE SEQUENCE</scope>
    <source>
        <strain evidence="3">CBS 116435</strain>
    </source>
</reference>
<dbReference type="Gene3D" id="1.20.1390.10">
    <property type="entry name" value="PWI domain"/>
    <property type="match status" value="1"/>
</dbReference>
<gene>
    <name evidence="3" type="ORF">K431DRAFT_301841</name>
</gene>
<keyword evidence="4" id="KW-1185">Reference proteome</keyword>
<dbReference type="GO" id="GO:0005681">
    <property type="term" value="C:spliceosomal complex"/>
    <property type="evidence" value="ECO:0007669"/>
    <property type="project" value="TreeGrafter"/>
</dbReference>
<dbReference type="Pfam" id="PF01480">
    <property type="entry name" value="PWI"/>
    <property type="match status" value="1"/>
</dbReference>
<feature type="domain" description="PWI" evidence="2">
    <location>
        <begin position="16"/>
        <end position="115"/>
    </location>
</feature>
<dbReference type="InterPro" id="IPR052225">
    <property type="entry name" value="Ser/Arg_repetitive_matrix"/>
</dbReference>
<dbReference type="InterPro" id="IPR002483">
    <property type="entry name" value="PWI_dom"/>
</dbReference>
<protein>
    <submittedName>
        <fullName evidence="3">PWI domain-containing protein</fullName>
    </submittedName>
</protein>
<dbReference type="PANTHER" id="PTHR23148">
    <property type="entry name" value="SERINE/ARGININE REGULATED NUCLEAR MATRIX PROTEIN"/>
    <property type="match status" value="1"/>
</dbReference>
<evidence type="ECO:0000313" key="4">
    <source>
        <dbReference type="Proteomes" id="UP000799441"/>
    </source>
</evidence>
<proteinExistence type="predicted"/>
<evidence type="ECO:0000256" key="1">
    <source>
        <dbReference type="ARBA" id="ARBA00022664"/>
    </source>
</evidence>
<organism evidence="3 4">
    <name type="scientific">Polychaeton citri CBS 116435</name>
    <dbReference type="NCBI Taxonomy" id="1314669"/>
    <lineage>
        <taxon>Eukaryota</taxon>
        <taxon>Fungi</taxon>
        <taxon>Dikarya</taxon>
        <taxon>Ascomycota</taxon>
        <taxon>Pezizomycotina</taxon>
        <taxon>Dothideomycetes</taxon>
        <taxon>Dothideomycetidae</taxon>
        <taxon>Capnodiales</taxon>
        <taxon>Capnodiaceae</taxon>
        <taxon>Polychaeton</taxon>
    </lineage>
</organism>
<keyword evidence="1" id="KW-0507">mRNA processing</keyword>